<gene>
    <name evidence="3" type="ORF">B0T21DRAFT_292176</name>
</gene>
<accession>A0AA40E6Z4</accession>
<comment type="caution">
    <text evidence="3">The sequence shown here is derived from an EMBL/GenBank/DDBJ whole genome shotgun (WGS) entry which is preliminary data.</text>
</comment>
<feature type="region of interest" description="Disordered" evidence="1">
    <location>
        <begin position="115"/>
        <end position="225"/>
    </location>
</feature>
<feature type="compositionally biased region" description="Pro residues" evidence="1">
    <location>
        <begin position="175"/>
        <end position="185"/>
    </location>
</feature>
<protein>
    <submittedName>
        <fullName evidence="3">Uncharacterized protein</fullName>
    </submittedName>
</protein>
<reference evidence="3" key="1">
    <citation type="submission" date="2023-06" db="EMBL/GenBank/DDBJ databases">
        <title>Genome-scale phylogeny and comparative genomics of the fungal order Sordariales.</title>
        <authorList>
            <consortium name="Lawrence Berkeley National Laboratory"/>
            <person name="Hensen N."/>
            <person name="Bonometti L."/>
            <person name="Westerberg I."/>
            <person name="Brannstrom I.O."/>
            <person name="Guillou S."/>
            <person name="Cros-Aarteil S."/>
            <person name="Calhoun S."/>
            <person name="Haridas S."/>
            <person name="Kuo A."/>
            <person name="Mondo S."/>
            <person name="Pangilinan J."/>
            <person name="Riley R."/>
            <person name="Labutti K."/>
            <person name="Andreopoulos B."/>
            <person name="Lipzen A."/>
            <person name="Chen C."/>
            <person name="Yanf M."/>
            <person name="Daum C."/>
            <person name="Ng V."/>
            <person name="Clum A."/>
            <person name="Steindorff A."/>
            <person name="Ohm R."/>
            <person name="Martin F."/>
            <person name="Silar P."/>
            <person name="Natvig D."/>
            <person name="Lalanne C."/>
            <person name="Gautier V."/>
            <person name="Ament-Velasquez S.L."/>
            <person name="Kruys A."/>
            <person name="Hutchinson M.I."/>
            <person name="Powell A.J."/>
            <person name="Barry K."/>
            <person name="Miller A.N."/>
            <person name="Grigoriev I.V."/>
            <person name="Debuchy R."/>
            <person name="Gladieux P."/>
            <person name="Thoren M.H."/>
            <person name="Johannesson H."/>
        </authorList>
    </citation>
    <scope>NUCLEOTIDE SEQUENCE</scope>
    <source>
        <strain evidence="3">CBS 540.89</strain>
    </source>
</reference>
<evidence type="ECO:0000256" key="1">
    <source>
        <dbReference type="SAM" id="MobiDB-lite"/>
    </source>
</evidence>
<sequence length="225" mass="24341">MILARQYYRNCTRDEDGFIDEDSCYVPFWNTKTGVIVKWSLFLGIILFFGLYLLIGYIHARKRVQKGLPPLAYHRFLVNRATLAQVDPRYRYPQSNFSPYHGGYSNSGGGDGYQYYNMQGMPPPPVYDPNAPRPPVYEPPAGATKVGGDGNVAASSQSPPPPPQETGVGNGYMYAPPPGPPPPAAVAPVPSSSVDQYAPPPGPPPPSGAVQQPQGTGNSTNPFRS</sequence>
<keyword evidence="2" id="KW-1133">Transmembrane helix</keyword>
<feature type="compositionally biased region" description="Pro residues" evidence="1">
    <location>
        <begin position="198"/>
        <end position="207"/>
    </location>
</feature>
<keyword evidence="2" id="KW-0812">Transmembrane</keyword>
<evidence type="ECO:0000313" key="3">
    <source>
        <dbReference type="EMBL" id="KAK0729275.1"/>
    </source>
</evidence>
<organism evidence="3 4">
    <name type="scientific">Apiosordaria backusii</name>
    <dbReference type="NCBI Taxonomy" id="314023"/>
    <lineage>
        <taxon>Eukaryota</taxon>
        <taxon>Fungi</taxon>
        <taxon>Dikarya</taxon>
        <taxon>Ascomycota</taxon>
        <taxon>Pezizomycotina</taxon>
        <taxon>Sordariomycetes</taxon>
        <taxon>Sordariomycetidae</taxon>
        <taxon>Sordariales</taxon>
        <taxon>Lasiosphaeriaceae</taxon>
        <taxon>Apiosordaria</taxon>
    </lineage>
</organism>
<evidence type="ECO:0000256" key="2">
    <source>
        <dbReference type="SAM" id="Phobius"/>
    </source>
</evidence>
<dbReference type="Pfam" id="PF12273">
    <property type="entry name" value="RCR"/>
    <property type="match status" value="1"/>
</dbReference>
<dbReference type="AlphaFoldDB" id="A0AA40E6Z4"/>
<feature type="compositionally biased region" description="Pro residues" evidence="1">
    <location>
        <begin position="121"/>
        <end position="138"/>
    </location>
</feature>
<dbReference type="Proteomes" id="UP001172159">
    <property type="component" value="Unassembled WGS sequence"/>
</dbReference>
<dbReference type="InterPro" id="IPR020999">
    <property type="entry name" value="Chitin_synth_reg_RCR"/>
</dbReference>
<dbReference type="EMBL" id="JAUKTV010000009">
    <property type="protein sequence ID" value="KAK0729275.1"/>
    <property type="molecule type" value="Genomic_DNA"/>
</dbReference>
<feature type="transmembrane region" description="Helical" evidence="2">
    <location>
        <begin position="36"/>
        <end position="58"/>
    </location>
</feature>
<proteinExistence type="predicted"/>
<keyword evidence="4" id="KW-1185">Reference proteome</keyword>
<evidence type="ECO:0000313" key="4">
    <source>
        <dbReference type="Proteomes" id="UP001172159"/>
    </source>
</evidence>
<feature type="compositionally biased region" description="Polar residues" evidence="1">
    <location>
        <begin position="216"/>
        <end position="225"/>
    </location>
</feature>
<name>A0AA40E6Z4_9PEZI</name>
<keyword evidence="2" id="KW-0472">Membrane</keyword>